<dbReference type="Proteomes" id="UP000184076">
    <property type="component" value="Unassembled WGS sequence"/>
</dbReference>
<reference evidence="3" key="1">
    <citation type="submission" date="2016-11" db="EMBL/GenBank/DDBJ databases">
        <authorList>
            <person name="Varghese N."/>
            <person name="Submissions S."/>
        </authorList>
    </citation>
    <scope>NUCLEOTIDE SEQUENCE [LARGE SCALE GENOMIC DNA]</scope>
    <source>
        <strain evidence="3">DSM 9756</strain>
    </source>
</reference>
<gene>
    <name evidence="2" type="ORF">SAMN02745206_00902</name>
</gene>
<keyword evidence="1" id="KW-0812">Transmembrane</keyword>
<protein>
    <submittedName>
        <fullName evidence="2">Uncharacterized protein</fullName>
    </submittedName>
</protein>
<feature type="transmembrane region" description="Helical" evidence="1">
    <location>
        <begin position="453"/>
        <end position="476"/>
    </location>
</feature>
<evidence type="ECO:0000256" key="1">
    <source>
        <dbReference type="SAM" id="Phobius"/>
    </source>
</evidence>
<name>A0A1M4WM02_9BACT</name>
<accession>A0A1M4WM02</accession>
<dbReference type="STRING" id="1121391.SAMN02745206_00902"/>
<dbReference type="OrthoDB" id="136948at2"/>
<sequence>MVGIQHTIRIAGPPVAARAPVDPRPLILQYGEADCIPRLLETLRREDPGEDLARATADSRTEEKVLRLFQPVHRVFHVVLVHAACTQPGEPRLDPDRVEKAGVVVRRVTNGRVQGWMRRKESPVGWVDLPQDAARGESSYDPDPLVRKERLLGANLRLLSKAPPADLLEEREEVFLPLFAAPPDVCRIQKKTFFYGILTLTSDEAAPGPGAAPFNDALLAERIPRLLKAGDGKEAATRTTAEEFLNLLRFLERDAGAFTGSQEGRHLLKVLQAIPMPAGSSEPTVGAVVEKAHREVERGGEKDLRSVPAFWPVPNSKDARAIERAVKAALTARWRDVAPRRGRFDEEGARYQIRVFLRIKGENGWPCRTVWSPPSESFRIVPWYESSGQPPVQVSLPALDKKALSRLKPNVAFRVPSSLRKSLEKLDMGELLDGSHEEGSGNFGMICGFNIPILTLCAFIVLQIFLVLLHIVFFWLPFVRICIPFPDFGSGSDSET</sequence>
<evidence type="ECO:0000313" key="2">
    <source>
        <dbReference type="EMBL" id="SHE82258.1"/>
    </source>
</evidence>
<keyword evidence="3" id="KW-1185">Reference proteome</keyword>
<keyword evidence="1" id="KW-0472">Membrane</keyword>
<proteinExistence type="predicted"/>
<dbReference type="EMBL" id="FQVB01000007">
    <property type="protein sequence ID" value="SHE82258.1"/>
    <property type="molecule type" value="Genomic_DNA"/>
</dbReference>
<organism evidence="2 3">
    <name type="scientific">Desulfacinum infernum DSM 9756</name>
    <dbReference type="NCBI Taxonomy" id="1121391"/>
    <lineage>
        <taxon>Bacteria</taxon>
        <taxon>Pseudomonadati</taxon>
        <taxon>Thermodesulfobacteriota</taxon>
        <taxon>Syntrophobacteria</taxon>
        <taxon>Syntrophobacterales</taxon>
        <taxon>Syntrophobacteraceae</taxon>
        <taxon>Desulfacinum</taxon>
    </lineage>
</organism>
<dbReference type="RefSeq" id="WP_073037361.1">
    <property type="nucleotide sequence ID" value="NZ_FQVB01000007.1"/>
</dbReference>
<dbReference type="AlphaFoldDB" id="A0A1M4WM02"/>
<keyword evidence="1" id="KW-1133">Transmembrane helix</keyword>
<evidence type="ECO:0000313" key="3">
    <source>
        <dbReference type="Proteomes" id="UP000184076"/>
    </source>
</evidence>